<evidence type="ECO:0000256" key="4">
    <source>
        <dbReference type="ARBA" id="ARBA00005150"/>
    </source>
</evidence>
<dbReference type="InterPro" id="IPR001645">
    <property type="entry name" value="Folylpolyglutamate_synth"/>
</dbReference>
<dbReference type="NCBIfam" id="TIGR01499">
    <property type="entry name" value="folC"/>
    <property type="match status" value="1"/>
</dbReference>
<evidence type="ECO:0000256" key="3">
    <source>
        <dbReference type="ARBA" id="ARBA00004799"/>
    </source>
</evidence>
<organism evidence="25 26">
    <name type="scientific">Denitrobaculum tricleocarpae</name>
    <dbReference type="NCBI Taxonomy" id="2591009"/>
    <lineage>
        <taxon>Bacteria</taxon>
        <taxon>Pseudomonadati</taxon>
        <taxon>Pseudomonadota</taxon>
        <taxon>Alphaproteobacteria</taxon>
        <taxon>Rhodospirillales</taxon>
        <taxon>Rhodospirillaceae</taxon>
        <taxon>Denitrobaculum</taxon>
    </lineage>
</organism>
<evidence type="ECO:0000313" key="26">
    <source>
        <dbReference type="Proteomes" id="UP000315252"/>
    </source>
</evidence>
<reference evidence="25 26" key="1">
    <citation type="submission" date="2019-06" db="EMBL/GenBank/DDBJ databases">
        <title>Whole genome sequence for Rhodospirillaceae sp. R148.</title>
        <authorList>
            <person name="Wang G."/>
        </authorList>
    </citation>
    <scope>NUCLEOTIDE SEQUENCE [LARGE SCALE GENOMIC DNA]</scope>
    <source>
        <strain evidence="25 26">R148</strain>
    </source>
</reference>
<sequence>MARRSDAVLERLTRLHPKIIDLSLGRVETLLERLDHPERSLPPTIHVAGTNGKGSLISYLRAMLALGGDPEAGSNRVHAYTSPHLVRFHERIELDGQLIDEDLLVELLEECETANLGESITYFEITTVAAFLAFARTPADVLLLETGLGGRLDATNVLERPRLTAITPISIDHVQFLGNEKETIAAEKAGILKAGVPCVVAPQEPSVMAVFEAKAAELGVSLYRGGIDWDVEALEDGFRFSGRKGSFHYPTPALPGAHQVVNAAVAVACAEQLGEFHPKTAEGITGAVWPARMQRLTKGPLLELLGVEPDGGDGADRRWELWIDGGHNAAAGEALAEVIAAWDDRPVHLIYGMLNTKVAEDFVRPLAEKASSLHAVAIPDATASLTADEAKSHAVAQGFAATSSPSVEAAISDINARFPGGRILVCGSLYLAGHILADNS</sequence>
<dbReference type="GO" id="GO:0046656">
    <property type="term" value="P:folic acid biosynthetic process"/>
    <property type="evidence" value="ECO:0007669"/>
    <property type="project" value="UniProtKB-KW"/>
</dbReference>
<evidence type="ECO:0000256" key="17">
    <source>
        <dbReference type="ARBA" id="ARBA00032510"/>
    </source>
</evidence>
<comment type="cofactor">
    <cofactor evidence="1">
        <name>Mg(2+)</name>
        <dbReference type="ChEBI" id="CHEBI:18420"/>
    </cofactor>
</comment>
<dbReference type="FunFam" id="3.40.1190.10:FF:000011">
    <property type="entry name" value="Folylpolyglutamate synthase/dihydrofolate synthase"/>
    <property type="match status" value="1"/>
</dbReference>
<keyword evidence="11 22" id="KW-0547">Nucleotide-binding</keyword>
<dbReference type="Gene3D" id="3.40.1190.10">
    <property type="entry name" value="Mur-like, catalytic domain"/>
    <property type="match status" value="1"/>
</dbReference>
<feature type="domain" description="Mur ligase C-terminal" evidence="23">
    <location>
        <begin position="321"/>
        <end position="428"/>
    </location>
</feature>
<evidence type="ECO:0000256" key="20">
    <source>
        <dbReference type="ARBA" id="ARBA00049035"/>
    </source>
</evidence>
<dbReference type="AlphaFoldDB" id="A0A545TG65"/>
<dbReference type="Pfam" id="PF08245">
    <property type="entry name" value="Mur_ligase_M"/>
    <property type="match status" value="1"/>
</dbReference>
<dbReference type="PROSITE" id="PS01012">
    <property type="entry name" value="FOLYLPOLYGLU_SYNT_2"/>
    <property type="match status" value="1"/>
</dbReference>
<evidence type="ECO:0000256" key="5">
    <source>
        <dbReference type="ARBA" id="ARBA00008276"/>
    </source>
</evidence>
<dbReference type="EC" id="6.3.2.12" evidence="6"/>
<comment type="pathway">
    <text evidence="3">Cofactor biosynthesis; tetrahydrofolate biosynthesis; 7,8-dihydrofolate from 2-amino-4-hydroxy-6-hydroxymethyl-7,8-dihydropteridine diphosphate and 4-aminobenzoate: step 2/2.</text>
</comment>
<keyword evidence="13" id="KW-0460">Magnesium</keyword>
<dbReference type="InterPro" id="IPR036615">
    <property type="entry name" value="Mur_ligase_C_dom_sf"/>
</dbReference>
<evidence type="ECO:0000256" key="14">
    <source>
        <dbReference type="ARBA" id="ARBA00022909"/>
    </source>
</evidence>
<keyword evidence="9 22" id="KW-0436">Ligase</keyword>
<evidence type="ECO:0000256" key="10">
    <source>
        <dbReference type="ARBA" id="ARBA00022723"/>
    </source>
</evidence>
<accession>A0A545TG65</accession>
<dbReference type="InterPro" id="IPR036565">
    <property type="entry name" value="Mur-like_cat_sf"/>
</dbReference>
<dbReference type="UniPathway" id="UPA00077">
    <property type="reaction ID" value="UER00157"/>
</dbReference>
<evidence type="ECO:0000256" key="13">
    <source>
        <dbReference type="ARBA" id="ARBA00022842"/>
    </source>
</evidence>
<dbReference type="OrthoDB" id="9809356at2"/>
<name>A0A545TG65_9PROT</name>
<dbReference type="InterPro" id="IPR013221">
    <property type="entry name" value="Mur_ligase_cen"/>
</dbReference>
<evidence type="ECO:0000256" key="11">
    <source>
        <dbReference type="ARBA" id="ARBA00022741"/>
    </source>
</evidence>
<dbReference type="SUPFAM" id="SSF53623">
    <property type="entry name" value="MurD-like peptide ligases, catalytic domain"/>
    <property type="match status" value="1"/>
</dbReference>
<evidence type="ECO:0000256" key="22">
    <source>
        <dbReference type="PIRNR" id="PIRNR001563"/>
    </source>
</evidence>
<protein>
    <recommendedName>
        <fullName evidence="8">Dihydrofolate synthase/folylpolyglutamate synthase</fullName>
        <ecNumber evidence="6">6.3.2.12</ecNumber>
        <ecNumber evidence="7">6.3.2.17</ecNumber>
    </recommendedName>
    <alternativeName>
        <fullName evidence="17">Folylpoly-gamma-glutamate synthetase-dihydrofolate synthetase</fullName>
    </alternativeName>
    <alternativeName>
        <fullName evidence="15">Folylpolyglutamate synthetase</fullName>
    </alternativeName>
    <alternativeName>
        <fullName evidence="16">Tetrahydrofolylpolyglutamate synthase</fullName>
    </alternativeName>
</protein>
<dbReference type="PANTHER" id="PTHR11136:SF0">
    <property type="entry name" value="DIHYDROFOLATE SYNTHETASE-RELATED"/>
    <property type="match status" value="1"/>
</dbReference>
<evidence type="ECO:0000256" key="12">
    <source>
        <dbReference type="ARBA" id="ARBA00022840"/>
    </source>
</evidence>
<dbReference type="Gene3D" id="3.90.190.20">
    <property type="entry name" value="Mur ligase, C-terminal domain"/>
    <property type="match status" value="1"/>
</dbReference>
<dbReference type="EC" id="6.3.2.17" evidence="7"/>
<dbReference type="Pfam" id="PF02875">
    <property type="entry name" value="Mur_ligase_C"/>
    <property type="match status" value="1"/>
</dbReference>
<comment type="similarity">
    <text evidence="5 22">Belongs to the folylpolyglutamate synthase family.</text>
</comment>
<dbReference type="GO" id="GO:0046654">
    <property type="term" value="P:tetrahydrofolate biosynthetic process"/>
    <property type="evidence" value="ECO:0007669"/>
    <property type="project" value="UniProtKB-UniPathway"/>
</dbReference>
<evidence type="ECO:0000256" key="19">
    <source>
        <dbReference type="ARBA" id="ARBA00047808"/>
    </source>
</evidence>
<comment type="catalytic activity">
    <reaction evidence="18">
        <text>(6S)-5,6,7,8-tetrahydrofolyl-(gamma-L-Glu)(n) + L-glutamate + ATP = (6S)-5,6,7,8-tetrahydrofolyl-(gamma-L-Glu)(n+1) + ADP + phosphate + H(+)</text>
        <dbReference type="Rhea" id="RHEA:10580"/>
        <dbReference type="Rhea" id="RHEA-COMP:14738"/>
        <dbReference type="Rhea" id="RHEA-COMP:14740"/>
        <dbReference type="ChEBI" id="CHEBI:15378"/>
        <dbReference type="ChEBI" id="CHEBI:29985"/>
        <dbReference type="ChEBI" id="CHEBI:30616"/>
        <dbReference type="ChEBI" id="CHEBI:43474"/>
        <dbReference type="ChEBI" id="CHEBI:141005"/>
        <dbReference type="ChEBI" id="CHEBI:456216"/>
        <dbReference type="EC" id="6.3.2.17"/>
    </reaction>
</comment>
<evidence type="ECO:0000259" key="24">
    <source>
        <dbReference type="Pfam" id="PF08245"/>
    </source>
</evidence>
<keyword evidence="10" id="KW-0479">Metal-binding</keyword>
<feature type="domain" description="Mur ligase central" evidence="24">
    <location>
        <begin position="47"/>
        <end position="270"/>
    </location>
</feature>
<dbReference type="SUPFAM" id="SSF53244">
    <property type="entry name" value="MurD-like peptide ligases, peptide-binding domain"/>
    <property type="match status" value="1"/>
</dbReference>
<evidence type="ECO:0000256" key="2">
    <source>
        <dbReference type="ARBA" id="ARBA00002714"/>
    </source>
</evidence>
<dbReference type="RefSeq" id="WP_142898458.1">
    <property type="nucleotide sequence ID" value="NZ_ML660059.1"/>
</dbReference>
<evidence type="ECO:0000256" key="15">
    <source>
        <dbReference type="ARBA" id="ARBA00030048"/>
    </source>
</evidence>
<evidence type="ECO:0000313" key="25">
    <source>
        <dbReference type="EMBL" id="TQV76195.1"/>
    </source>
</evidence>
<evidence type="ECO:0000256" key="18">
    <source>
        <dbReference type="ARBA" id="ARBA00047493"/>
    </source>
</evidence>
<dbReference type="Proteomes" id="UP000315252">
    <property type="component" value="Unassembled WGS sequence"/>
</dbReference>
<dbReference type="InterPro" id="IPR004101">
    <property type="entry name" value="Mur_ligase_C"/>
</dbReference>
<evidence type="ECO:0000256" key="8">
    <source>
        <dbReference type="ARBA" id="ARBA00019357"/>
    </source>
</evidence>
<evidence type="ECO:0000256" key="6">
    <source>
        <dbReference type="ARBA" id="ARBA00013023"/>
    </source>
</evidence>
<evidence type="ECO:0000256" key="21">
    <source>
        <dbReference type="ARBA" id="ARBA00049161"/>
    </source>
</evidence>
<evidence type="ECO:0000256" key="9">
    <source>
        <dbReference type="ARBA" id="ARBA00022598"/>
    </source>
</evidence>
<evidence type="ECO:0000256" key="16">
    <source>
        <dbReference type="ARBA" id="ARBA00030592"/>
    </source>
</evidence>
<evidence type="ECO:0000259" key="23">
    <source>
        <dbReference type="Pfam" id="PF02875"/>
    </source>
</evidence>
<proteinExistence type="inferred from homology"/>
<dbReference type="GO" id="GO:0046872">
    <property type="term" value="F:metal ion binding"/>
    <property type="evidence" value="ECO:0007669"/>
    <property type="project" value="UniProtKB-KW"/>
</dbReference>
<gene>
    <name evidence="25" type="ORF">FKG95_21395</name>
</gene>
<comment type="catalytic activity">
    <reaction evidence="19">
        <text>10-formyltetrahydrofolyl-(gamma-L-Glu)(n) + L-glutamate + ATP = 10-formyltetrahydrofolyl-(gamma-L-Glu)(n+1) + ADP + phosphate + H(+)</text>
        <dbReference type="Rhea" id="RHEA:51904"/>
        <dbReference type="Rhea" id="RHEA-COMP:13088"/>
        <dbReference type="Rhea" id="RHEA-COMP:14300"/>
        <dbReference type="ChEBI" id="CHEBI:15378"/>
        <dbReference type="ChEBI" id="CHEBI:29985"/>
        <dbReference type="ChEBI" id="CHEBI:30616"/>
        <dbReference type="ChEBI" id="CHEBI:43474"/>
        <dbReference type="ChEBI" id="CHEBI:134413"/>
        <dbReference type="ChEBI" id="CHEBI:456216"/>
        <dbReference type="EC" id="6.3.2.17"/>
    </reaction>
</comment>
<keyword evidence="26" id="KW-1185">Reference proteome</keyword>
<keyword evidence="12 22" id="KW-0067">ATP-binding</keyword>
<comment type="catalytic activity">
    <reaction evidence="21">
        <text>7,8-dihydropteroate + L-glutamate + ATP = 7,8-dihydrofolate + ADP + phosphate + H(+)</text>
        <dbReference type="Rhea" id="RHEA:23584"/>
        <dbReference type="ChEBI" id="CHEBI:15378"/>
        <dbReference type="ChEBI" id="CHEBI:17839"/>
        <dbReference type="ChEBI" id="CHEBI:29985"/>
        <dbReference type="ChEBI" id="CHEBI:30616"/>
        <dbReference type="ChEBI" id="CHEBI:43474"/>
        <dbReference type="ChEBI" id="CHEBI:57451"/>
        <dbReference type="ChEBI" id="CHEBI:456216"/>
        <dbReference type="EC" id="6.3.2.12"/>
    </reaction>
</comment>
<dbReference type="GO" id="GO:0005524">
    <property type="term" value="F:ATP binding"/>
    <property type="evidence" value="ECO:0007669"/>
    <property type="project" value="UniProtKB-KW"/>
</dbReference>
<comment type="catalytic activity">
    <reaction evidence="20">
        <text>(6R)-5,10-methylenetetrahydrofolyl-(gamma-L-Glu)(n) + L-glutamate + ATP = (6R)-5,10-methylenetetrahydrofolyl-(gamma-L-Glu)(n+1) + ADP + phosphate + H(+)</text>
        <dbReference type="Rhea" id="RHEA:51912"/>
        <dbReference type="Rhea" id="RHEA-COMP:13257"/>
        <dbReference type="Rhea" id="RHEA-COMP:13258"/>
        <dbReference type="ChEBI" id="CHEBI:15378"/>
        <dbReference type="ChEBI" id="CHEBI:29985"/>
        <dbReference type="ChEBI" id="CHEBI:30616"/>
        <dbReference type="ChEBI" id="CHEBI:43474"/>
        <dbReference type="ChEBI" id="CHEBI:136572"/>
        <dbReference type="ChEBI" id="CHEBI:456216"/>
        <dbReference type="EC" id="6.3.2.17"/>
    </reaction>
</comment>
<keyword evidence="14" id="KW-0289">Folate biosynthesis</keyword>
<evidence type="ECO:0000256" key="1">
    <source>
        <dbReference type="ARBA" id="ARBA00001946"/>
    </source>
</evidence>
<dbReference type="PIRSF" id="PIRSF001563">
    <property type="entry name" value="Folylpolyglu_synth"/>
    <property type="match status" value="1"/>
</dbReference>
<comment type="function">
    <text evidence="2">Functions in two distinct reactions of the de novo folate biosynthetic pathway. Catalyzes the addition of a glutamate residue to dihydropteroate (7,8-dihydropteroate or H2Pte) to form dihydrofolate (7,8-dihydrofolate monoglutamate or H2Pte-Glu). Also catalyzes successive additions of L-glutamate to tetrahydrofolate or 10-formyltetrahydrofolate or 5,10-methylenetetrahydrofolate, leading to folylpolyglutamate derivatives.</text>
</comment>
<dbReference type="GO" id="GO:0005737">
    <property type="term" value="C:cytoplasm"/>
    <property type="evidence" value="ECO:0007669"/>
    <property type="project" value="TreeGrafter"/>
</dbReference>
<dbReference type="PANTHER" id="PTHR11136">
    <property type="entry name" value="FOLYLPOLYGLUTAMATE SYNTHASE-RELATED"/>
    <property type="match status" value="1"/>
</dbReference>
<comment type="pathway">
    <text evidence="4">Cofactor biosynthesis; tetrahydrofolylpolyglutamate biosynthesis.</text>
</comment>
<dbReference type="InterPro" id="IPR018109">
    <property type="entry name" value="Folylpolyglutamate_synth_CS"/>
</dbReference>
<evidence type="ECO:0000256" key="7">
    <source>
        <dbReference type="ARBA" id="ARBA00013025"/>
    </source>
</evidence>
<dbReference type="EMBL" id="VHSH01000008">
    <property type="protein sequence ID" value="TQV76195.1"/>
    <property type="molecule type" value="Genomic_DNA"/>
</dbReference>
<dbReference type="GO" id="GO:0004326">
    <property type="term" value="F:tetrahydrofolylpolyglutamate synthase activity"/>
    <property type="evidence" value="ECO:0007669"/>
    <property type="project" value="UniProtKB-EC"/>
</dbReference>
<comment type="caution">
    <text evidence="25">The sequence shown here is derived from an EMBL/GenBank/DDBJ whole genome shotgun (WGS) entry which is preliminary data.</text>
</comment>
<dbReference type="GO" id="GO:0008841">
    <property type="term" value="F:dihydrofolate synthase activity"/>
    <property type="evidence" value="ECO:0007669"/>
    <property type="project" value="UniProtKB-EC"/>
</dbReference>